<keyword evidence="1" id="KW-1133">Transmembrane helix</keyword>
<comment type="caution">
    <text evidence="2">The sequence shown here is derived from an EMBL/GenBank/DDBJ whole genome shotgun (WGS) entry which is preliminary data.</text>
</comment>
<gene>
    <name evidence="2" type="ORF">BSZ18_18730</name>
</gene>
<dbReference type="AlphaFoldDB" id="A0A1X3H646"/>
<keyword evidence="1" id="KW-0812">Transmembrane</keyword>
<name>A0A1X3H646_9BRAD</name>
<evidence type="ECO:0000313" key="2">
    <source>
        <dbReference type="EMBL" id="OSJ09164.1"/>
    </source>
</evidence>
<evidence type="ECO:0000256" key="1">
    <source>
        <dbReference type="SAM" id="Phobius"/>
    </source>
</evidence>
<organism evidence="2 3">
    <name type="scientific">Bradyrhizobium canariense</name>
    <dbReference type="NCBI Taxonomy" id="255045"/>
    <lineage>
        <taxon>Bacteria</taxon>
        <taxon>Pseudomonadati</taxon>
        <taxon>Pseudomonadota</taxon>
        <taxon>Alphaproteobacteria</taxon>
        <taxon>Hyphomicrobiales</taxon>
        <taxon>Nitrobacteraceae</taxon>
        <taxon>Bradyrhizobium</taxon>
    </lineage>
</organism>
<dbReference type="RefSeq" id="WP_085361378.1">
    <property type="nucleotide sequence ID" value="NZ_JAFBBN010000001.1"/>
</dbReference>
<dbReference type="Proteomes" id="UP000193553">
    <property type="component" value="Unassembled WGS sequence"/>
</dbReference>
<protein>
    <submittedName>
        <fullName evidence="2">Uncharacterized protein</fullName>
    </submittedName>
</protein>
<feature type="transmembrane region" description="Helical" evidence="1">
    <location>
        <begin position="29"/>
        <end position="47"/>
    </location>
</feature>
<sequence length="66" mass="7465">MAPGLTTLARGLQVHARNRAQRVGFGPSFGVKLRGVWLFVSLAWALITDDKRFKLLMNWLGWTKPI</sequence>
<reference evidence="2 3" key="1">
    <citation type="submission" date="2017-03" db="EMBL/GenBank/DDBJ databases">
        <title>Whole genome sequences of fourteen strains of Bradyrhizobium canariense and one strain of Bradyrhizobium japonicum isolated from Lupinus (Papilionoideae: Genisteae) species in Algeria.</title>
        <authorList>
            <person name="Crovadore J."/>
            <person name="Chekireb D."/>
            <person name="Brachmann A."/>
            <person name="Chablais R."/>
            <person name="Cochard B."/>
            <person name="Lefort F."/>
        </authorList>
    </citation>
    <scope>NUCLEOTIDE SEQUENCE [LARGE SCALE GENOMIC DNA]</scope>
    <source>
        <strain evidence="2 3">UBMA195</strain>
    </source>
</reference>
<proteinExistence type="predicted"/>
<evidence type="ECO:0000313" key="3">
    <source>
        <dbReference type="Proteomes" id="UP000193553"/>
    </source>
</evidence>
<dbReference type="EMBL" id="NAFI01000174">
    <property type="protein sequence ID" value="OSJ09164.1"/>
    <property type="molecule type" value="Genomic_DNA"/>
</dbReference>
<keyword evidence="1" id="KW-0472">Membrane</keyword>
<accession>A0A1X3H646</accession>